<dbReference type="InterPro" id="IPR010827">
    <property type="entry name" value="BamA/TamA_POTRA"/>
</dbReference>
<evidence type="ECO:0000313" key="6">
    <source>
        <dbReference type="EMBL" id="GBR75143.1"/>
    </source>
</evidence>
<dbReference type="Pfam" id="PF07244">
    <property type="entry name" value="POTRA"/>
    <property type="match status" value="2"/>
</dbReference>
<accession>A0A388TDW6</accession>
<reference evidence="6 7" key="1">
    <citation type="journal article" date="2019" name="ISME J.">
        <title>Genome analyses of uncultured TG2/ZB3 bacteria in 'Margulisbacteria' specifically attached to ectosymbiotic spirochetes of protists in the termite gut.</title>
        <authorList>
            <person name="Utami Y.D."/>
            <person name="Kuwahara H."/>
            <person name="Igai K."/>
            <person name="Murakami T."/>
            <person name="Sugaya K."/>
            <person name="Morikawa T."/>
            <person name="Nagura Y."/>
            <person name="Yuki M."/>
            <person name="Deevong P."/>
            <person name="Inoue T."/>
            <person name="Kihara K."/>
            <person name="Lo N."/>
            <person name="Yamada A."/>
            <person name="Ohkuma M."/>
            <person name="Hongoh Y."/>
        </authorList>
    </citation>
    <scope>NUCLEOTIDE SEQUENCE [LARGE SCALE GENOMIC DNA]</scope>
    <source>
        <strain evidence="6">NkOx7-01</strain>
    </source>
</reference>
<evidence type="ECO:0000256" key="2">
    <source>
        <dbReference type="ARBA" id="ARBA00022452"/>
    </source>
</evidence>
<dbReference type="InterPro" id="IPR039910">
    <property type="entry name" value="D15-like"/>
</dbReference>
<keyword evidence="2" id="KW-1134">Transmembrane beta strand</keyword>
<keyword evidence="4" id="KW-0472">Membrane</keyword>
<evidence type="ECO:0000259" key="5">
    <source>
        <dbReference type="PROSITE" id="PS51779"/>
    </source>
</evidence>
<proteinExistence type="predicted"/>
<evidence type="ECO:0000313" key="7">
    <source>
        <dbReference type="Proteomes" id="UP000269352"/>
    </source>
</evidence>
<evidence type="ECO:0000256" key="4">
    <source>
        <dbReference type="ARBA" id="ARBA00023136"/>
    </source>
</evidence>
<organism evidence="6 7">
    <name type="scientific">Termititenax aidoneus</name>
    <dbReference type="NCBI Taxonomy" id="2218524"/>
    <lineage>
        <taxon>Bacteria</taxon>
        <taxon>Bacillati</taxon>
        <taxon>Candidatus Margulisiibacteriota</taxon>
        <taxon>Candidatus Termititenacia</taxon>
        <taxon>Candidatus Termititenacales</taxon>
        <taxon>Candidatus Termititenacaceae</taxon>
        <taxon>Candidatus Termititenax</taxon>
    </lineage>
</organism>
<dbReference type="GO" id="GO:0019867">
    <property type="term" value="C:outer membrane"/>
    <property type="evidence" value="ECO:0007669"/>
    <property type="project" value="InterPro"/>
</dbReference>
<evidence type="ECO:0000256" key="1">
    <source>
        <dbReference type="ARBA" id="ARBA00004370"/>
    </source>
</evidence>
<dbReference type="AlphaFoldDB" id="A0A388TDW6"/>
<evidence type="ECO:0000256" key="3">
    <source>
        <dbReference type="ARBA" id="ARBA00022692"/>
    </source>
</evidence>
<dbReference type="PROSITE" id="PS51779">
    <property type="entry name" value="POTRA"/>
    <property type="match status" value="1"/>
</dbReference>
<keyword evidence="7" id="KW-1185">Reference proteome</keyword>
<dbReference type="Gene3D" id="2.40.160.50">
    <property type="entry name" value="membrane protein fhac: a member of the omp85/tpsb transporter family"/>
    <property type="match status" value="1"/>
</dbReference>
<feature type="domain" description="POTRA" evidence="5">
    <location>
        <begin position="172"/>
        <end position="246"/>
    </location>
</feature>
<protein>
    <submittedName>
        <fullName evidence="6">Surface protein</fullName>
    </submittedName>
</protein>
<dbReference type="EMBL" id="BGZN01000170">
    <property type="protein sequence ID" value="GBR75143.1"/>
    <property type="molecule type" value="Genomic_DNA"/>
</dbReference>
<dbReference type="InterPro" id="IPR034746">
    <property type="entry name" value="POTRA"/>
</dbReference>
<dbReference type="Gene3D" id="3.10.20.310">
    <property type="entry name" value="membrane protein fhac"/>
    <property type="match status" value="3"/>
</dbReference>
<gene>
    <name evidence="6" type="ORF">NO1_2189</name>
</gene>
<dbReference type="Proteomes" id="UP000269352">
    <property type="component" value="Unassembled WGS sequence"/>
</dbReference>
<sequence length="379" mass="43471">MKKFWSVILICCGLHALDTEYFNLPVLYITVTGNQIYSAQDILSRAEIKTRRGQRLDTAVLQEDIHRIMALGGFQAVDVDLRPRGSGLLLFFAVSENPVLRAVEFAGNVSLPETQIKDFWQNKTGEQLNFLTLEKDIQHLNKVYQKEGYELSSVQEIKLVSDNVLSVYVVEPVVGEIILSGNVYTSGDLLRREMTLSPGKVFNAKTLAADRLRVFRLGYFSAVLLPEMTPGVNDGEVDIRLQVREKKKNQLNAGLGVTSREQFAFSRFSLVNLLDTGEQMQFNVQFGREYRVPNALPKFSYRARYYYPWFLTRDLTWGFTSYMNTSYETIRNPESGVGDILAIRRNGFSTDFRLPLPFGRQYNILLEYKDEFVQEDRLN</sequence>
<feature type="non-terminal residue" evidence="6">
    <location>
        <position position="379"/>
    </location>
</feature>
<comment type="subcellular location">
    <subcellularLocation>
        <location evidence="1">Membrane</location>
    </subcellularLocation>
</comment>
<dbReference type="PANTHER" id="PTHR12815:SF18">
    <property type="entry name" value="SORTING AND ASSEMBLY MACHINERY COMPONENT 50 HOMOLOG"/>
    <property type="match status" value="1"/>
</dbReference>
<dbReference type="PANTHER" id="PTHR12815">
    <property type="entry name" value="SORTING AND ASSEMBLY MACHINERY SAMM50 PROTEIN FAMILY MEMBER"/>
    <property type="match status" value="1"/>
</dbReference>
<comment type="caution">
    <text evidence="6">The sequence shown here is derived from an EMBL/GenBank/DDBJ whole genome shotgun (WGS) entry which is preliminary data.</text>
</comment>
<keyword evidence="3" id="KW-0812">Transmembrane</keyword>
<name>A0A388TDW6_TERA1</name>